<dbReference type="Gene3D" id="3.80.10.10">
    <property type="entry name" value="Ribonuclease Inhibitor"/>
    <property type="match status" value="1"/>
</dbReference>
<proteinExistence type="predicted"/>
<dbReference type="Pfam" id="PF24758">
    <property type="entry name" value="LRR_At5g56370"/>
    <property type="match status" value="1"/>
</dbReference>
<comment type="caution">
    <text evidence="2">The sequence shown here is derived from an EMBL/GenBank/DDBJ whole genome shotgun (WGS) entry which is preliminary data.</text>
</comment>
<dbReference type="InterPro" id="IPR055411">
    <property type="entry name" value="LRR_FXL15/At3g58940/PEG3-like"/>
</dbReference>
<evidence type="ECO:0000313" key="2">
    <source>
        <dbReference type="EMBL" id="KAI3832917.1"/>
    </source>
</evidence>
<dbReference type="InterPro" id="IPR036047">
    <property type="entry name" value="F-box-like_dom_sf"/>
</dbReference>
<dbReference type="PANTHER" id="PTHR31900">
    <property type="entry name" value="F-BOX/RNI SUPERFAMILY PROTEIN-RELATED"/>
    <property type="match status" value="1"/>
</dbReference>
<evidence type="ECO:0000259" key="1">
    <source>
        <dbReference type="SMART" id="SM00579"/>
    </source>
</evidence>
<dbReference type="AlphaFoldDB" id="A0AAD4X2Z0"/>
<gene>
    <name evidence="2" type="ORF">MKW98_025801</name>
</gene>
<dbReference type="SMART" id="SM00579">
    <property type="entry name" value="FBD"/>
    <property type="match status" value="1"/>
</dbReference>
<dbReference type="InterPro" id="IPR032675">
    <property type="entry name" value="LRR_dom_sf"/>
</dbReference>
<dbReference type="SUPFAM" id="SSF81383">
    <property type="entry name" value="F-box domain"/>
    <property type="match status" value="1"/>
</dbReference>
<dbReference type="SUPFAM" id="SSF52047">
    <property type="entry name" value="RNI-like"/>
    <property type="match status" value="1"/>
</dbReference>
<feature type="domain" description="FBD" evidence="1">
    <location>
        <begin position="538"/>
        <end position="613"/>
    </location>
</feature>
<accession>A0AAD4X2Z0</accession>
<protein>
    <recommendedName>
        <fullName evidence="1">FBD domain-containing protein</fullName>
    </recommendedName>
</protein>
<evidence type="ECO:0000313" key="3">
    <source>
        <dbReference type="Proteomes" id="UP001202328"/>
    </source>
</evidence>
<sequence>MEEPRNSPAEDRISILPQKLIHHILSFLDMTCVVRTCILDKVWRYIWASVPVLNFDSSLHTMEHSGFLDFVDRVFVLRDSCEVQRFNLVFSDIGCDKATARSVNSWIFASLTRGIEEVSMDISAEKDLAVELTSCLFNCKSLSKLELKIGRYECSSLVLPSSISLPCLKFLKLESVSIDDENPADKLFSSCPALESLVIKDSRLNISISSVTLKHFELDNNPSLPLGNEVKIVKLDAPNLKSFSCKSCLSYDYCLENLTSLVIVDINMVVKEDAEEPPPADINMVVNEDGELPPEDVNMVVNGDGEELLLEDVNIVVNEDGDELPPVEVNIVVNEDGEELPPADVNIVDLVVNEDGEELPPADVNIVNLVANEDGEELPPAHVNIVVNEDGEELSPVDTNMEVKEDSEDLPKTFSEFSEVLKKSFAQNTIKLLRALHSAKNLALSPWFLEVLSGVPDLSDIQLPVFVSLRSLKLRTWLSKDCFAVVISLLKKSPNIESLSVEITKKCFVEPPSFPLCDKVMSDSASVLDCWEEEFFTSGMLRHLHFLELRGVIGSINELKFVEILLKNAVVLEVVSLHSSSEVLGDDMSRFNMFREKVTTFPTASSSVYIKME</sequence>
<dbReference type="EMBL" id="JAJJMB010017985">
    <property type="protein sequence ID" value="KAI3832917.1"/>
    <property type="molecule type" value="Genomic_DNA"/>
</dbReference>
<dbReference type="InterPro" id="IPR050232">
    <property type="entry name" value="FBL13/AtMIF1-like"/>
</dbReference>
<dbReference type="Proteomes" id="UP001202328">
    <property type="component" value="Unassembled WGS sequence"/>
</dbReference>
<keyword evidence="3" id="KW-1185">Reference proteome</keyword>
<name>A0AAD4X2Z0_9MAGN</name>
<dbReference type="InterPro" id="IPR006566">
    <property type="entry name" value="FBD"/>
</dbReference>
<reference evidence="2" key="1">
    <citation type="submission" date="2022-04" db="EMBL/GenBank/DDBJ databases">
        <title>A functionally conserved STORR gene fusion in Papaver species that diverged 16.8 million years ago.</title>
        <authorList>
            <person name="Catania T."/>
        </authorList>
    </citation>
    <scope>NUCLEOTIDE SEQUENCE</scope>
    <source>
        <strain evidence="2">S-188037</strain>
    </source>
</reference>
<dbReference type="PANTHER" id="PTHR31900:SF30">
    <property type="entry name" value="SUPERFAMILY PROTEIN, PUTATIVE-RELATED"/>
    <property type="match status" value="1"/>
</dbReference>
<organism evidence="2 3">
    <name type="scientific">Papaver atlanticum</name>
    <dbReference type="NCBI Taxonomy" id="357466"/>
    <lineage>
        <taxon>Eukaryota</taxon>
        <taxon>Viridiplantae</taxon>
        <taxon>Streptophyta</taxon>
        <taxon>Embryophyta</taxon>
        <taxon>Tracheophyta</taxon>
        <taxon>Spermatophyta</taxon>
        <taxon>Magnoliopsida</taxon>
        <taxon>Ranunculales</taxon>
        <taxon>Papaveraceae</taxon>
        <taxon>Papaveroideae</taxon>
        <taxon>Papaver</taxon>
    </lineage>
</organism>